<sequence>MNRKKKVKSTLKAQLKRSKAKLQKSSKPKYISKAERAKLELEQQGNNENNTNDE</sequence>
<name>A0ABY9TW40_9GAMM</name>
<evidence type="ECO:0000256" key="1">
    <source>
        <dbReference type="SAM" id="MobiDB-lite"/>
    </source>
</evidence>
<evidence type="ECO:0000313" key="3">
    <source>
        <dbReference type="Proteomes" id="UP001258994"/>
    </source>
</evidence>
<keyword evidence="3" id="KW-1185">Reference proteome</keyword>
<dbReference type="EMBL" id="CP134145">
    <property type="protein sequence ID" value="WNC73064.1"/>
    <property type="molecule type" value="Genomic_DNA"/>
</dbReference>
<feature type="compositionally biased region" description="Basic residues" evidence="1">
    <location>
        <begin position="1"/>
        <end position="27"/>
    </location>
</feature>
<gene>
    <name evidence="2" type="ORF">RGQ13_03510</name>
</gene>
<reference evidence="3" key="1">
    <citation type="submission" date="2023-09" db="EMBL/GenBank/DDBJ databases">
        <authorList>
            <person name="Li S."/>
            <person name="Li X."/>
            <person name="Zhang C."/>
            <person name="Zhao Z."/>
        </authorList>
    </citation>
    <scope>NUCLEOTIDE SEQUENCE [LARGE SCALE GENOMIC DNA]</scope>
    <source>
        <strain evidence="3">SQ149</strain>
    </source>
</reference>
<proteinExistence type="predicted"/>
<protein>
    <submittedName>
        <fullName evidence="2">DUF2986 domain-containing protein</fullName>
    </submittedName>
</protein>
<dbReference type="Proteomes" id="UP001258994">
    <property type="component" value="Chromosome"/>
</dbReference>
<organism evidence="2 3">
    <name type="scientific">Thalassotalea psychrophila</name>
    <dbReference type="NCBI Taxonomy" id="3065647"/>
    <lineage>
        <taxon>Bacteria</taxon>
        <taxon>Pseudomonadati</taxon>
        <taxon>Pseudomonadota</taxon>
        <taxon>Gammaproteobacteria</taxon>
        <taxon>Alteromonadales</taxon>
        <taxon>Colwelliaceae</taxon>
        <taxon>Thalassotalea</taxon>
    </lineage>
</organism>
<dbReference type="RefSeq" id="WP_348392177.1">
    <property type="nucleotide sequence ID" value="NZ_CP134145.1"/>
</dbReference>
<dbReference type="Pfam" id="PF11661">
    <property type="entry name" value="DUF2986"/>
    <property type="match status" value="1"/>
</dbReference>
<accession>A0ABY9TW40</accession>
<dbReference type="InterPro" id="IPR021677">
    <property type="entry name" value="DUF2986"/>
</dbReference>
<evidence type="ECO:0000313" key="2">
    <source>
        <dbReference type="EMBL" id="WNC73064.1"/>
    </source>
</evidence>
<feature type="region of interest" description="Disordered" evidence="1">
    <location>
        <begin position="1"/>
        <end position="32"/>
    </location>
</feature>